<dbReference type="PANTHER" id="PTHR12131:SF1">
    <property type="entry name" value="ATP-DEPENDENT RNA HELICASE SUPV3L1, MITOCHONDRIAL-RELATED"/>
    <property type="match status" value="1"/>
</dbReference>
<dbReference type="PANTHER" id="PTHR12131">
    <property type="entry name" value="ATP-DEPENDENT RNA AND DNA HELICASE"/>
    <property type="match status" value="1"/>
</dbReference>
<dbReference type="GO" id="GO:0003724">
    <property type="term" value="F:RNA helicase activity"/>
    <property type="evidence" value="ECO:0007669"/>
    <property type="project" value="UniProtKB-EC"/>
</dbReference>
<dbReference type="Gene3D" id="1.20.58.1080">
    <property type="match status" value="1"/>
</dbReference>
<evidence type="ECO:0000256" key="1">
    <source>
        <dbReference type="ARBA" id="ARBA00001936"/>
    </source>
</evidence>
<dbReference type="Pfam" id="PF00271">
    <property type="entry name" value="Helicase_C"/>
    <property type="match status" value="1"/>
</dbReference>
<evidence type="ECO:0000256" key="9">
    <source>
        <dbReference type="ARBA" id="ARBA00022946"/>
    </source>
</evidence>
<dbReference type="Gene3D" id="3.40.50.300">
    <property type="entry name" value="P-loop containing nucleotide triphosphate hydrolases"/>
    <property type="match status" value="2"/>
</dbReference>
<accession>A0A2T3ATX9</accession>
<dbReference type="Gene3D" id="1.20.272.40">
    <property type="match status" value="1"/>
</dbReference>
<protein>
    <recommendedName>
        <fullName evidence="12">ATP-dependent RNA helicase SUV3, mitochondrial</fullName>
        <ecNumber evidence="4">3.6.4.13</ecNumber>
    </recommendedName>
</protein>
<evidence type="ECO:0000313" key="14">
    <source>
        <dbReference type="EMBL" id="PSS10930.1"/>
    </source>
</evidence>
<evidence type="ECO:0000256" key="11">
    <source>
        <dbReference type="ARBA" id="ARBA00047984"/>
    </source>
</evidence>
<dbReference type="InterPro" id="IPR022192">
    <property type="entry name" value="SUV3_C"/>
</dbReference>
<sequence length="676" mass="76244">MPIATRRAGRCALCTFRISEWLAPAVRSHDGCRSCHAWGINDPHHLKLKGARFKEMIANCVILANEKDITDKEKNPLFYKLRHAFIHSDVGGLAAEMKYAFINLVVGENFSAQDDANQKRLADLRYPIEWYPATRMMQRKIHLHVGPTNSGKTYNALQRLEAAESGIYAGPLRLLAHEVYTRMNAKGKPCALVTGEERRFPEGLNATMSSCTVEMVPLNTRVDVAVIDEIQMMGDIDRGWAWTQALLGVMAKEVHLCGELRTIPLIKELCAAMGDKLEIHTYKRLSPLKAMPNSLNGDLRQLRKGDAIILFSRVQIHAMKRDIEQATGRRCAVVYGSLPPETRAQQANLFNDPDNDYDFLVASDAIGMGLNLSIKRVIFEATSKHDGSAFKQMQISDIKQIAGRAGRYRTVRDAVEKGPNDLTDGEPADTKAPLQLRTSRPSESIGYVTTLEKFDLPIVRSAMETEVEPLKTAGIFPPASVLTRFASYFPSTTPFSYILLRLHEISSVSSRFHLCRLREQVDIADLIQPFRLSISDKMIFMAAPVNLRDPGLPAVLVELAKCVADQSSGHILELTTLKLELLDINPTEYSKGSAQYLKETEALHKAITLYLWLSYRFTGVFYSQQLAFHIKELVEKKIDECLAHVNWDQASRERRRQQRLKLAFELSKSKERRIYI</sequence>
<dbReference type="EMBL" id="KZ679016">
    <property type="protein sequence ID" value="PSS10930.1"/>
    <property type="molecule type" value="Genomic_DNA"/>
</dbReference>
<organism evidence="14 15">
    <name type="scientific">Amorphotheca resinae ATCC 22711</name>
    <dbReference type="NCBI Taxonomy" id="857342"/>
    <lineage>
        <taxon>Eukaryota</taxon>
        <taxon>Fungi</taxon>
        <taxon>Dikarya</taxon>
        <taxon>Ascomycota</taxon>
        <taxon>Pezizomycotina</taxon>
        <taxon>Leotiomycetes</taxon>
        <taxon>Helotiales</taxon>
        <taxon>Amorphothecaceae</taxon>
        <taxon>Amorphotheca</taxon>
    </lineage>
</organism>
<dbReference type="InParanoid" id="A0A2T3ATX9"/>
<dbReference type="FunFam" id="3.40.50.300:FF:001549">
    <property type="entry name" value="SUV3p ATP-dependent RNA helicase"/>
    <property type="match status" value="1"/>
</dbReference>
<dbReference type="CDD" id="cd18805">
    <property type="entry name" value="SF2_C_suv3"/>
    <property type="match status" value="1"/>
</dbReference>
<dbReference type="AlphaFoldDB" id="A0A2T3ATX9"/>
<evidence type="ECO:0000256" key="12">
    <source>
        <dbReference type="ARBA" id="ARBA00071444"/>
    </source>
</evidence>
<dbReference type="Pfam" id="PF18147">
    <property type="entry name" value="Suv3_C_1"/>
    <property type="match status" value="1"/>
</dbReference>
<keyword evidence="8" id="KW-0067">ATP-binding</keyword>
<evidence type="ECO:0000256" key="6">
    <source>
        <dbReference type="ARBA" id="ARBA00022801"/>
    </source>
</evidence>
<name>A0A2T3ATX9_AMORE</name>
<dbReference type="STRING" id="857342.A0A2T3ATX9"/>
<keyword evidence="6" id="KW-0378">Hydrolase</keyword>
<evidence type="ECO:0000256" key="7">
    <source>
        <dbReference type="ARBA" id="ARBA00022806"/>
    </source>
</evidence>
<evidence type="ECO:0000256" key="10">
    <source>
        <dbReference type="ARBA" id="ARBA00023128"/>
    </source>
</evidence>
<dbReference type="CDD" id="cd17913">
    <property type="entry name" value="DEXQc_Suv3"/>
    <property type="match status" value="1"/>
</dbReference>
<dbReference type="PROSITE" id="PS51194">
    <property type="entry name" value="HELICASE_CTER"/>
    <property type="match status" value="1"/>
</dbReference>
<proteinExistence type="predicted"/>
<reference evidence="14 15" key="1">
    <citation type="journal article" date="2018" name="New Phytol.">
        <title>Comparative genomics and transcriptomics depict ericoid mycorrhizal fungi as versatile saprotrophs and plant mutualists.</title>
        <authorList>
            <person name="Martino E."/>
            <person name="Morin E."/>
            <person name="Grelet G.A."/>
            <person name="Kuo A."/>
            <person name="Kohler A."/>
            <person name="Daghino S."/>
            <person name="Barry K.W."/>
            <person name="Cichocki N."/>
            <person name="Clum A."/>
            <person name="Dockter R.B."/>
            <person name="Hainaut M."/>
            <person name="Kuo R.C."/>
            <person name="LaButti K."/>
            <person name="Lindahl B.D."/>
            <person name="Lindquist E.A."/>
            <person name="Lipzen A."/>
            <person name="Khouja H.R."/>
            <person name="Magnuson J."/>
            <person name="Murat C."/>
            <person name="Ohm R.A."/>
            <person name="Singer S.W."/>
            <person name="Spatafora J.W."/>
            <person name="Wang M."/>
            <person name="Veneault-Fourrey C."/>
            <person name="Henrissat B."/>
            <person name="Grigoriev I.V."/>
            <person name="Martin F.M."/>
            <person name="Perotto S."/>
        </authorList>
    </citation>
    <scope>NUCLEOTIDE SEQUENCE [LARGE SCALE GENOMIC DNA]</scope>
    <source>
        <strain evidence="14 15">ATCC 22711</strain>
    </source>
</reference>
<keyword evidence="9" id="KW-0809">Transit peptide</keyword>
<dbReference type="Pfam" id="PF12513">
    <property type="entry name" value="SUV3_C"/>
    <property type="match status" value="1"/>
</dbReference>
<comment type="subcellular location">
    <subcellularLocation>
        <location evidence="3">Mitochondrion</location>
    </subcellularLocation>
</comment>
<evidence type="ECO:0000313" key="15">
    <source>
        <dbReference type="Proteomes" id="UP000241818"/>
    </source>
</evidence>
<dbReference type="Pfam" id="PF22527">
    <property type="entry name" value="DEXQc_Suv3"/>
    <property type="match status" value="1"/>
</dbReference>
<dbReference type="GO" id="GO:0016787">
    <property type="term" value="F:hydrolase activity"/>
    <property type="evidence" value="ECO:0007669"/>
    <property type="project" value="UniProtKB-KW"/>
</dbReference>
<dbReference type="InterPro" id="IPR050699">
    <property type="entry name" value="RNA-DNA_Helicase"/>
</dbReference>
<dbReference type="FunFam" id="1.20.272.40:FF:000002">
    <property type="entry name" value="ATP-dependent RNA helicase SUV3, mitochondrial"/>
    <property type="match status" value="1"/>
</dbReference>
<keyword evidence="15" id="KW-1185">Reference proteome</keyword>
<dbReference type="InterPro" id="IPR041082">
    <property type="entry name" value="Suv3_C_1"/>
</dbReference>
<dbReference type="OrthoDB" id="6692397at2759"/>
<dbReference type="Proteomes" id="UP000241818">
    <property type="component" value="Unassembled WGS sequence"/>
</dbReference>
<dbReference type="SMART" id="SM00490">
    <property type="entry name" value="HELICc"/>
    <property type="match status" value="1"/>
</dbReference>
<dbReference type="RefSeq" id="XP_024718109.1">
    <property type="nucleotide sequence ID" value="XM_024868383.1"/>
</dbReference>
<dbReference type="SUPFAM" id="SSF52540">
    <property type="entry name" value="P-loop containing nucleoside triphosphate hydrolases"/>
    <property type="match status" value="1"/>
</dbReference>
<evidence type="ECO:0000256" key="5">
    <source>
        <dbReference type="ARBA" id="ARBA00022741"/>
    </source>
</evidence>
<comment type="cofactor">
    <cofactor evidence="1">
        <name>Mn(2+)</name>
        <dbReference type="ChEBI" id="CHEBI:29035"/>
    </cofactor>
</comment>
<comment type="catalytic activity">
    <reaction evidence="11">
        <text>ATP + H2O = ADP + phosphate + H(+)</text>
        <dbReference type="Rhea" id="RHEA:13065"/>
        <dbReference type="ChEBI" id="CHEBI:15377"/>
        <dbReference type="ChEBI" id="CHEBI:15378"/>
        <dbReference type="ChEBI" id="CHEBI:30616"/>
        <dbReference type="ChEBI" id="CHEBI:43474"/>
        <dbReference type="ChEBI" id="CHEBI:456216"/>
        <dbReference type="EC" id="3.6.4.13"/>
    </reaction>
</comment>
<keyword evidence="7" id="KW-0347">Helicase</keyword>
<dbReference type="GO" id="GO:0045025">
    <property type="term" value="C:mitochondrial degradosome"/>
    <property type="evidence" value="ECO:0007669"/>
    <property type="project" value="TreeGrafter"/>
</dbReference>
<dbReference type="InterPro" id="IPR027417">
    <property type="entry name" value="P-loop_NTPase"/>
</dbReference>
<dbReference type="FunCoup" id="A0A2T3ATX9">
    <property type="interactions" value="670"/>
</dbReference>
<dbReference type="GO" id="GO:0000965">
    <property type="term" value="P:mitochondrial RNA 3'-end processing"/>
    <property type="evidence" value="ECO:0007669"/>
    <property type="project" value="TreeGrafter"/>
</dbReference>
<comment type="cofactor">
    <cofactor evidence="2">
        <name>Mg(2+)</name>
        <dbReference type="ChEBI" id="CHEBI:18420"/>
    </cofactor>
</comment>
<evidence type="ECO:0000256" key="4">
    <source>
        <dbReference type="ARBA" id="ARBA00012552"/>
    </source>
</evidence>
<feature type="domain" description="Helicase C-terminal" evidence="13">
    <location>
        <begin position="294"/>
        <end position="457"/>
    </location>
</feature>
<evidence type="ECO:0000256" key="8">
    <source>
        <dbReference type="ARBA" id="ARBA00022840"/>
    </source>
</evidence>
<dbReference type="InterPro" id="IPR044774">
    <property type="entry name" value="Suv3_DEXQc"/>
</dbReference>
<dbReference type="FunFam" id="3.40.50.300:FF:000269">
    <property type="entry name" value="ATP-dependent RNA helicase SUPV3L1, mitochondrial"/>
    <property type="match status" value="1"/>
</dbReference>
<gene>
    <name evidence="14" type="ORF">M430DRAFT_53483</name>
</gene>
<dbReference type="GeneID" id="36576464"/>
<dbReference type="InterPro" id="IPR055206">
    <property type="entry name" value="DEXQc_SUV3"/>
</dbReference>
<dbReference type="InterPro" id="IPR001650">
    <property type="entry name" value="Helicase_C-like"/>
</dbReference>
<keyword evidence="10" id="KW-0496">Mitochondrion</keyword>
<evidence type="ECO:0000256" key="2">
    <source>
        <dbReference type="ARBA" id="ARBA00001946"/>
    </source>
</evidence>
<evidence type="ECO:0000256" key="3">
    <source>
        <dbReference type="ARBA" id="ARBA00004173"/>
    </source>
</evidence>
<dbReference type="GO" id="GO:0005524">
    <property type="term" value="F:ATP binding"/>
    <property type="evidence" value="ECO:0007669"/>
    <property type="project" value="UniProtKB-KW"/>
</dbReference>
<evidence type="ECO:0000259" key="13">
    <source>
        <dbReference type="PROSITE" id="PS51194"/>
    </source>
</evidence>
<keyword evidence="5" id="KW-0547">Nucleotide-binding</keyword>
<dbReference type="EC" id="3.6.4.13" evidence="4"/>